<evidence type="ECO:0000313" key="20">
    <source>
        <dbReference type="EMBL" id="MCY0095537.1"/>
    </source>
</evidence>
<dbReference type="GO" id="GO:0051073">
    <property type="term" value="F:adenosylcobinamide-GDP ribazoletransferase activity"/>
    <property type="evidence" value="ECO:0007669"/>
    <property type="project" value="UniProtKB-EC"/>
</dbReference>
<feature type="transmembrane region" description="Helical" evidence="19">
    <location>
        <begin position="195"/>
        <end position="222"/>
    </location>
</feature>
<evidence type="ECO:0000256" key="4">
    <source>
        <dbReference type="ARBA" id="ARBA00010561"/>
    </source>
</evidence>
<comment type="catalytic activity">
    <reaction evidence="17 19">
        <text>alpha-ribazole + adenosylcob(III)inamide-GDP = adenosylcob(III)alamin + GMP + H(+)</text>
        <dbReference type="Rhea" id="RHEA:16049"/>
        <dbReference type="ChEBI" id="CHEBI:10329"/>
        <dbReference type="ChEBI" id="CHEBI:15378"/>
        <dbReference type="ChEBI" id="CHEBI:18408"/>
        <dbReference type="ChEBI" id="CHEBI:58115"/>
        <dbReference type="ChEBI" id="CHEBI:60487"/>
        <dbReference type="EC" id="2.7.8.26"/>
    </reaction>
</comment>
<evidence type="ECO:0000256" key="12">
    <source>
        <dbReference type="ARBA" id="ARBA00022989"/>
    </source>
</evidence>
<dbReference type="HAMAP" id="MF_00719">
    <property type="entry name" value="CobS"/>
    <property type="match status" value="1"/>
</dbReference>
<evidence type="ECO:0000256" key="18">
    <source>
        <dbReference type="ARBA" id="ARBA00049504"/>
    </source>
</evidence>
<dbReference type="RefSeq" id="WP_267613416.1">
    <property type="nucleotide sequence ID" value="NZ_JAOVZQ010000001.1"/>
</dbReference>
<evidence type="ECO:0000256" key="2">
    <source>
        <dbReference type="ARBA" id="ARBA00004651"/>
    </source>
</evidence>
<dbReference type="EC" id="2.7.8.26" evidence="5 19"/>
<protein>
    <recommendedName>
        <fullName evidence="6 19">Adenosylcobinamide-GDP ribazoletransferase</fullName>
        <ecNumber evidence="5 19">2.7.8.26</ecNumber>
    </recommendedName>
    <alternativeName>
        <fullName evidence="16 19">Cobalamin synthase</fullName>
    </alternativeName>
    <alternativeName>
        <fullName evidence="15 19">Cobalamin-5'-phosphate synthase</fullName>
    </alternativeName>
</protein>
<comment type="subcellular location">
    <subcellularLocation>
        <location evidence="2 19">Cell membrane</location>
        <topology evidence="2 19">Multi-pass membrane protein</topology>
    </subcellularLocation>
</comment>
<comment type="similarity">
    <text evidence="4 19">Belongs to the CobS family.</text>
</comment>
<evidence type="ECO:0000256" key="1">
    <source>
        <dbReference type="ARBA" id="ARBA00001946"/>
    </source>
</evidence>
<comment type="cofactor">
    <cofactor evidence="1 19">
        <name>Mg(2+)</name>
        <dbReference type="ChEBI" id="CHEBI:18420"/>
    </cofactor>
</comment>
<feature type="transmembrane region" description="Helical" evidence="19">
    <location>
        <begin position="66"/>
        <end position="84"/>
    </location>
</feature>
<keyword evidence="8 19" id="KW-0169">Cobalamin biosynthesis</keyword>
<evidence type="ECO:0000256" key="8">
    <source>
        <dbReference type="ARBA" id="ARBA00022573"/>
    </source>
</evidence>
<evidence type="ECO:0000256" key="6">
    <source>
        <dbReference type="ARBA" id="ARBA00015850"/>
    </source>
</evidence>
<keyword evidence="7 19" id="KW-1003">Cell membrane</keyword>
<keyword evidence="21" id="KW-1185">Reference proteome</keyword>
<evidence type="ECO:0000256" key="7">
    <source>
        <dbReference type="ARBA" id="ARBA00022475"/>
    </source>
</evidence>
<evidence type="ECO:0000256" key="5">
    <source>
        <dbReference type="ARBA" id="ARBA00013200"/>
    </source>
</evidence>
<evidence type="ECO:0000313" key="21">
    <source>
        <dbReference type="Proteomes" id="UP001081283"/>
    </source>
</evidence>
<comment type="pathway">
    <text evidence="3 19">Cofactor biosynthesis; adenosylcobalamin biosynthesis; adenosylcobalamin from cob(II)yrinate a,c-diamide: step 7/7.</text>
</comment>
<keyword evidence="11 19" id="KW-0460">Magnesium</keyword>
<evidence type="ECO:0000256" key="16">
    <source>
        <dbReference type="ARBA" id="ARBA00032853"/>
    </source>
</evidence>
<reference evidence="20" key="1">
    <citation type="submission" date="2022-10" db="EMBL/GenBank/DDBJ databases">
        <title>Hoeflea sp. J2-29, isolated from marine algae.</title>
        <authorList>
            <person name="Kristyanto S."/>
            <person name="Kim J.M."/>
            <person name="Jeon C.O."/>
        </authorList>
    </citation>
    <scope>NUCLEOTIDE SEQUENCE</scope>
    <source>
        <strain evidence="20">J2-29</strain>
    </source>
</reference>
<evidence type="ECO:0000256" key="14">
    <source>
        <dbReference type="ARBA" id="ARBA00025228"/>
    </source>
</evidence>
<evidence type="ECO:0000256" key="11">
    <source>
        <dbReference type="ARBA" id="ARBA00022842"/>
    </source>
</evidence>
<evidence type="ECO:0000256" key="19">
    <source>
        <dbReference type="HAMAP-Rule" id="MF_00719"/>
    </source>
</evidence>
<proteinExistence type="inferred from homology"/>
<keyword evidence="12 19" id="KW-1133">Transmembrane helix</keyword>
<name>A0ABT3YIV0_9HYPH</name>
<dbReference type="Pfam" id="PF02654">
    <property type="entry name" value="CobS"/>
    <property type="match status" value="1"/>
</dbReference>
<dbReference type="EMBL" id="JAOVZQ010000001">
    <property type="protein sequence ID" value="MCY0095537.1"/>
    <property type="molecule type" value="Genomic_DNA"/>
</dbReference>
<dbReference type="InterPro" id="IPR003805">
    <property type="entry name" value="CobS"/>
</dbReference>
<gene>
    <name evidence="19 20" type="primary">cobS</name>
    <name evidence="20" type="ORF">OEG82_16160</name>
</gene>
<evidence type="ECO:0000256" key="9">
    <source>
        <dbReference type="ARBA" id="ARBA00022679"/>
    </source>
</evidence>
<dbReference type="PANTHER" id="PTHR34148">
    <property type="entry name" value="ADENOSYLCOBINAMIDE-GDP RIBAZOLETRANSFERASE"/>
    <property type="match status" value="1"/>
</dbReference>
<keyword evidence="13 19" id="KW-0472">Membrane</keyword>
<keyword evidence="10 19" id="KW-0812">Transmembrane</keyword>
<comment type="catalytic activity">
    <reaction evidence="18 19">
        <text>alpha-ribazole 5'-phosphate + adenosylcob(III)inamide-GDP = adenosylcob(III)alamin 5'-phosphate + GMP + H(+)</text>
        <dbReference type="Rhea" id="RHEA:23560"/>
        <dbReference type="ChEBI" id="CHEBI:15378"/>
        <dbReference type="ChEBI" id="CHEBI:57918"/>
        <dbReference type="ChEBI" id="CHEBI:58115"/>
        <dbReference type="ChEBI" id="CHEBI:60487"/>
        <dbReference type="ChEBI" id="CHEBI:60493"/>
        <dbReference type="EC" id="2.7.8.26"/>
    </reaction>
</comment>
<accession>A0ABT3YIV0</accession>
<evidence type="ECO:0000256" key="3">
    <source>
        <dbReference type="ARBA" id="ARBA00004663"/>
    </source>
</evidence>
<organism evidence="20 21">
    <name type="scientific">Hoeflea ulvae</name>
    <dbReference type="NCBI Taxonomy" id="2983764"/>
    <lineage>
        <taxon>Bacteria</taxon>
        <taxon>Pseudomonadati</taxon>
        <taxon>Pseudomonadota</taxon>
        <taxon>Alphaproteobacteria</taxon>
        <taxon>Hyphomicrobiales</taxon>
        <taxon>Rhizobiaceae</taxon>
        <taxon>Hoeflea</taxon>
    </lineage>
</organism>
<sequence length="260" mass="26875">MQIRDYIDDIARSTGFLSRLPVPARFFTDHDGALSRASGMFPAAGVIIALLPALIMLGLSAANANAALTALLVLMVLTGVTGALHEDGLADSADAFGARGGRAHMLEIMKDSRIGAYGVLALMTGFALRATALTIILSVTGGWYACLLLLAAAAISRACMVWHWNELPPARLDGVAASVGAPYDSARTTALVSGVILFGVLAAFCIGLIPAVIALAITALAAHQWTALVRKRLGGHTGDTIGATQQITETACLVTLALLL</sequence>
<feature type="transmembrane region" description="Helical" evidence="19">
    <location>
        <begin position="40"/>
        <end position="59"/>
    </location>
</feature>
<comment type="function">
    <text evidence="14 19">Joins adenosylcobinamide-GDP and alpha-ribazole to generate adenosylcobalamin (Ado-cobalamin). Also synthesizes adenosylcobalamin 5'-phosphate from adenosylcobinamide-GDP and alpha-ribazole 5'-phosphate.</text>
</comment>
<keyword evidence="9 19" id="KW-0808">Transferase</keyword>
<dbReference type="Proteomes" id="UP001081283">
    <property type="component" value="Unassembled WGS sequence"/>
</dbReference>
<evidence type="ECO:0000256" key="13">
    <source>
        <dbReference type="ARBA" id="ARBA00023136"/>
    </source>
</evidence>
<dbReference type="PANTHER" id="PTHR34148:SF1">
    <property type="entry name" value="ADENOSYLCOBINAMIDE-GDP RIBAZOLETRANSFERASE"/>
    <property type="match status" value="1"/>
</dbReference>
<evidence type="ECO:0000256" key="10">
    <source>
        <dbReference type="ARBA" id="ARBA00022692"/>
    </source>
</evidence>
<comment type="caution">
    <text evidence="19">Lacks conserved residue(s) required for the propagation of feature annotation.</text>
</comment>
<evidence type="ECO:0000256" key="17">
    <source>
        <dbReference type="ARBA" id="ARBA00048623"/>
    </source>
</evidence>
<dbReference type="NCBIfam" id="TIGR00317">
    <property type="entry name" value="cobS"/>
    <property type="match status" value="1"/>
</dbReference>
<evidence type="ECO:0000256" key="15">
    <source>
        <dbReference type="ARBA" id="ARBA00032605"/>
    </source>
</evidence>
<comment type="caution">
    <text evidence="20">The sequence shown here is derived from an EMBL/GenBank/DDBJ whole genome shotgun (WGS) entry which is preliminary data.</text>
</comment>